<name>A0A7G9Z1A3_9EURY</name>
<feature type="domain" description="Abortive phage infection protein C-terminal" evidence="1">
    <location>
        <begin position="233"/>
        <end position="551"/>
    </location>
</feature>
<proteinExistence type="predicted"/>
<dbReference type="EMBL" id="MT631559">
    <property type="protein sequence ID" value="QNO54037.1"/>
    <property type="molecule type" value="Genomic_DNA"/>
</dbReference>
<gene>
    <name evidence="2" type="ORF">KFAGBJAM_00019</name>
</gene>
<sequence>MEFVSSRMQKIIHESASDQERSKGILQFYILEVLKLKLADPLFIEYSITDGPNDGGLDAYAIDSETDPPKLMLLQCKWFTDPKKISEQESLDLFNFVSNKLLKNERSGLNDAAKRLIGKYHEKFREAILEAYYISNGELNPNANKRYEELKSKGVEFFLVDQPSFERQYEEALSGEEPIANEIAFVLTPGLYFTQEIPLPKDLVGQERSNVLQFPIAGTDLRRAADLYARKLFIRNLRLGLKSSKINKQMKDTANGSWRRAFYILHNGISIICSDFKMIKLSDTESSRETLKKKYNVETKENIEYILDHFKEGFQEFVLLKDFQIVNGAQSTITLSEISDDKLPDISVPCKIAQSPSQKLAHMIAYCNNSQNKITPEDLVANSAEQTFLQSYAALEVEPAIFYRRKNGEKWNDLNRICYRMPPHPTPLKLRHLNYIRTYQAFLAFTGDPADAYSRPRALILPNTPCYEEISSYLDKEEILMAGLISNFEDKTKDSENDPQFTKNWKMWAIAIFGHIYRHHLDEAEKLKKKMLSEDGLNSWKEIRENIGQILKEIMRNYFPSVDRTGYHKFFKADEGVFDLKGFTRVTPHECARYMNPNVPKTALMEMKRAKVQHSINYYQVNFAVIAVLVDKQIANEQRVIENIRNLAK</sequence>
<dbReference type="Pfam" id="PF10592">
    <property type="entry name" value="AIPR"/>
    <property type="match status" value="1"/>
</dbReference>
<organism evidence="2">
    <name type="scientific">Candidatus Methanophagaceae archaeon ANME-1 ERB6</name>
    <dbReference type="NCBI Taxonomy" id="2759912"/>
    <lineage>
        <taxon>Archaea</taxon>
        <taxon>Methanobacteriati</taxon>
        <taxon>Methanobacteriota</taxon>
        <taxon>Stenosarchaea group</taxon>
        <taxon>Methanomicrobia</taxon>
        <taxon>Candidatus Methanophagales</taxon>
        <taxon>Candidatus Methanophagaceae</taxon>
    </lineage>
</organism>
<dbReference type="AlphaFoldDB" id="A0A7G9Z1A3"/>
<dbReference type="InterPro" id="IPR018891">
    <property type="entry name" value="AIPR_C"/>
</dbReference>
<accession>A0A7G9Z1A3</accession>
<evidence type="ECO:0000313" key="2">
    <source>
        <dbReference type="EMBL" id="QNO54037.1"/>
    </source>
</evidence>
<evidence type="ECO:0000259" key="1">
    <source>
        <dbReference type="Pfam" id="PF10592"/>
    </source>
</evidence>
<protein>
    <recommendedName>
        <fullName evidence="1">Abortive phage infection protein C-terminal domain-containing protein</fullName>
    </recommendedName>
</protein>
<reference evidence="2" key="1">
    <citation type="submission" date="2020-06" db="EMBL/GenBank/DDBJ databases">
        <title>Unique genomic features of the anaerobic methanotrophic archaea.</title>
        <authorList>
            <person name="Chadwick G.L."/>
            <person name="Skennerton C.T."/>
            <person name="Laso-Perez R."/>
            <person name="Leu A.O."/>
            <person name="Speth D.R."/>
            <person name="Yu H."/>
            <person name="Morgan-Lang C."/>
            <person name="Hatzenpichler R."/>
            <person name="Goudeau D."/>
            <person name="Malmstrom R."/>
            <person name="Brazelton W.J."/>
            <person name="Woyke T."/>
            <person name="Hallam S.J."/>
            <person name="Tyson G.W."/>
            <person name="Wegener G."/>
            <person name="Boetius A."/>
            <person name="Orphan V."/>
        </authorList>
    </citation>
    <scope>NUCLEOTIDE SEQUENCE</scope>
</reference>